<proteinExistence type="predicted"/>
<evidence type="ECO:0000313" key="3">
    <source>
        <dbReference type="Proteomes" id="UP000639403"/>
    </source>
</evidence>
<organism evidence="2 3">
    <name type="scientific">Rhodonia placenta</name>
    <dbReference type="NCBI Taxonomy" id="104341"/>
    <lineage>
        <taxon>Eukaryota</taxon>
        <taxon>Fungi</taxon>
        <taxon>Dikarya</taxon>
        <taxon>Basidiomycota</taxon>
        <taxon>Agaricomycotina</taxon>
        <taxon>Agaricomycetes</taxon>
        <taxon>Polyporales</taxon>
        <taxon>Adustoporiaceae</taxon>
        <taxon>Rhodonia</taxon>
    </lineage>
</organism>
<accession>A0A8H7NS90</accession>
<dbReference type="Proteomes" id="UP000639403">
    <property type="component" value="Unassembled WGS sequence"/>
</dbReference>
<reference evidence="2" key="2">
    <citation type="journal article" name="Front. Microbiol.">
        <title>Degradative Capacity of Two Strains of Rhodonia placenta: From Phenotype to Genotype.</title>
        <authorList>
            <person name="Kolle M."/>
            <person name="Horta M.A.C."/>
            <person name="Nowrousian M."/>
            <person name="Ohm R.A."/>
            <person name="Benz J.P."/>
            <person name="Pilgard A."/>
        </authorList>
    </citation>
    <scope>NUCLEOTIDE SEQUENCE</scope>
    <source>
        <strain evidence="2">FPRL280</strain>
    </source>
</reference>
<evidence type="ECO:0000313" key="2">
    <source>
        <dbReference type="EMBL" id="KAF9799481.1"/>
    </source>
</evidence>
<gene>
    <name evidence="2" type="ORF">IEO21_10556</name>
</gene>
<sequence length="225" mass="25328">MPNAEMKRNMRDTSDRYPLSKARREVRYLIGKDQLRRCGTERCTRSAERRQVALLFAECGRCPEIYARGIGTTVPSFDGGGGGVSEPPCQRGPVRGRRRWLWLSAGRTLRGACARAASQRRRQYRRGRKPGGGVTYDSDWRRGGERVRRCGPTVKCRLGLRDSFFTRTLFRLWLCHRVCREIGISSCLTCTGDSLREARAGGDSAGVPGRGSRCPKMRAEEPSVR</sequence>
<protein>
    <submittedName>
        <fullName evidence="2">Uncharacterized protein</fullName>
    </submittedName>
</protein>
<dbReference type="EMBL" id="JADOXO010000903">
    <property type="protein sequence ID" value="KAF9799481.1"/>
    <property type="molecule type" value="Genomic_DNA"/>
</dbReference>
<comment type="caution">
    <text evidence="2">The sequence shown here is derived from an EMBL/GenBank/DDBJ whole genome shotgun (WGS) entry which is preliminary data.</text>
</comment>
<evidence type="ECO:0000256" key="1">
    <source>
        <dbReference type="SAM" id="MobiDB-lite"/>
    </source>
</evidence>
<reference evidence="2" key="1">
    <citation type="submission" date="2020-11" db="EMBL/GenBank/DDBJ databases">
        <authorList>
            <person name="Koelle M."/>
            <person name="Horta M.A.C."/>
            <person name="Nowrousian M."/>
            <person name="Ohm R.A."/>
            <person name="Benz P."/>
            <person name="Pilgard A."/>
        </authorList>
    </citation>
    <scope>NUCLEOTIDE SEQUENCE</scope>
    <source>
        <strain evidence="2">FPRL280</strain>
    </source>
</reference>
<dbReference type="AlphaFoldDB" id="A0A8H7NS90"/>
<name>A0A8H7NS90_9APHY</name>
<feature type="region of interest" description="Disordered" evidence="1">
    <location>
        <begin position="199"/>
        <end position="225"/>
    </location>
</feature>